<evidence type="ECO:0000259" key="8">
    <source>
        <dbReference type="Pfam" id="PF16355"/>
    </source>
</evidence>
<dbReference type="GO" id="GO:0005975">
    <property type="term" value="P:carbohydrate metabolic process"/>
    <property type="evidence" value="ECO:0007669"/>
    <property type="project" value="InterPro"/>
</dbReference>
<evidence type="ECO:0000256" key="3">
    <source>
        <dbReference type="ARBA" id="ARBA00023295"/>
    </source>
</evidence>
<evidence type="ECO:0000259" key="5">
    <source>
        <dbReference type="Pfam" id="PF00703"/>
    </source>
</evidence>
<accession>Q93P91</accession>
<dbReference type="SUPFAM" id="SSF49303">
    <property type="entry name" value="beta-Galactosidase/glucuronidase domain"/>
    <property type="match status" value="1"/>
</dbReference>
<proteinExistence type="inferred from homology"/>
<reference evidence="10" key="1">
    <citation type="journal article" date="2001" name="Appl. Environ. Microbiol.">
        <title>Sequence analysis of a 101-kilobase plasmid required for agar degradation by a Microscilla isolate.</title>
        <authorList>
            <person name="Zhong Z."/>
            <person name="Toukdarian A."/>
            <person name="Helinski D."/>
            <person name="Knauf V."/>
            <person name="Sykes S."/>
            <person name="Wilkinson J.E."/>
            <person name="O'Bryne C."/>
            <person name="Shea T."/>
            <person name="DeLoughery C."/>
            <person name="Caspi R."/>
        </authorList>
    </citation>
    <scope>NUCLEOTIDE SEQUENCE</scope>
    <source>
        <strain evidence="10">PRE1</strain>
        <plasmid evidence="10">pSD15</plasmid>
    </source>
</reference>
<dbReference type="PANTHER" id="PTHR42732:SF1">
    <property type="entry name" value="BETA-MANNOSIDASE"/>
    <property type="match status" value="1"/>
</dbReference>
<keyword evidence="3" id="KW-0326">Glycosidase</keyword>
<dbReference type="InterPro" id="IPR013783">
    <property type="entry name" value="Ig-like_fold"/>
</dbReference>
<evidence type="ECO:0000313" key="10">
    <source>
        <dbReference type="EMBL" id="AAK62862.1"/>
    </source>
</evidence>
<feature type="domain" description="Glycoside hydrolase family 2 immunoglobulin-like beta-sandwich" evidence="5">
    <location>
        <begin position="195"/>
        <end position="298"/>
    </location>
</feature>
<dbReference type="PANTHER" id="PTHR42732">
    <property type="entry name" value="BETA-GALACTOSIDASE"/>
    <property type="match status" value="1"/>
</dbReference>
<dbReference type="InterPro" id="IPR008979">
    <property type="entry name" value="Galactose-bd-like_sf"/>
</dbReference>
<dbReference type="InterPro" id="IPR017853">
    <property type="entry name" value="GH"/>
</dbReference>
<feature type="domain" description="Glycoside hydrolase family 2 catalytic" evidence="6">
    <location>
        <begin position="305"/>
        <end position="440"/>
    </location>
</feature>
<dbReference type="Pfam" id="PF00703">
    <property type="entry name" value="Glyco_hydro_2"/>
    <property type="match status" value="1"/>
</dbReference>
<keyword evidence="4" id="KW-1133">Transmembrane helix</keyword>
<dbReference type="Pfam" id="PF16355">
    <property type="entry name" value="DUF4982"/>
    <property type="match status" value="1"/>
</dbReference>
<dbReference type="InterPro" id="IPR006101">
    <property type="entry name" value="Glyco_hydro_2"/>
</dbReference>
<keyword evidence="2" id="KW-0378">Hydrolase</keyword>
<dbReference type="Gene3D" id="2.60.120.260">
    <property type="entry name" value="Galactose-binding domain-like"/>
    <property type="match status" value="1"/>
</dbReference>
<dbReference type="PRINTS" id="PR00132">
    <property type="entry name" value="GLHYDRLASE2"/>
</dbReference>
<dbReference type="CAZy" id="GH2">
    <property type="family name" value="Glycoside Hydrolase Family 2"/>
</dbReference>
<dbReference type="SUPFAM" id="SSF51445">
    <property type="entry name" value="(Trans)glycosidases"/>
    <property type="match status" value="1"/>
</dbReference>
<sequence length="854" mass="97804">MTRMRTINFGIIAIVIAICAACFAPQKNTLTDQRTTDFNFGWRFSLGDDPQAFKADYNDTLWQEVNLPHDWSVAHAFDSVKGEGATGYLQGGIGWYRKTFEISLDKNQITYLYFDGIYNRSEVWVDGNKVGFHPYGYSPFFYDVSRYLKNGKNTVAVKVDHSRYADSRWYTGSGIYRDVKLITTDKLHVPIWGTYVTTPEVTSEKAEIAVEVSLKNSYDQKKKATVELIITDPAGSEVVNTQQDITTSGGENAKIQFRSTIDSPTLWDVDTPELYQAIVQVKNKDKLIDTYTTSFGIRTIRFDPDSGFFANGKNQKIKGVNLHHDAGLVGAAVPDDVWRRRLQKLKDAGVNAIRIAHNPGSEAFMDLCDEMGFWVQVEFFDEWDNPKDKRYNMNESKSKDYITRGHHEFFQEWAEIDLKNTMLRDRNHPSVFQWSIGNEIEWTYPAYSHATGYFNMNWEGNYFWELPPIRPEQIKKRYEEAPKGKYRLEETAAKLANWTREMDTTRPVVANCILPSASHVTGYADVLDIVGYSYRRVLYAYGHKHYPDKVIMGTENVGQWHEWKAVMDRPFISGTFLWTGIDYMGESHNQWPRKATPSGLLDVAGFETPRYHMFKSLWNDVPHVYLTTQSLNNSIYKVDEATGMLTEKTKGGWERSLWIWHDVKDHWNYEENEEVVVEVYSNCPEVTLYLNGESLGTKKLESFEDHIYKWLVPFEKGRIEAVGKHSKSSKKSSFQTAQKPYRISLTSDREYLNADGYSVAHIVAQVVDENQVPVKHREVEIFFDVAGDVQVLGVDNGAADNVQSFQAEKIRTHKGRALLAIQSTRNASEVTVKAQSKGLLNGTLKIPVTNTINH</sequence>
<feature type="domain" description="DUF4982" evidence="8">
    <location>
        <begin position="673"/>
        <end position="723"/>
    </location>
</feature>
<feature type="domain" description="Glycosyl hydrolases family 2 sugar binding" evidence="7">
    <location>
        <begin position="89"/>
        <end position="184"/>
    </location>
</feature>
<dbReference type="InterPro" id="IPR006104">
    <property type="entry name" value="Glyco_hydro_2_N"/>
</dbReference>
<keyword evidence="4" id="KW-0812">Transmembrane</keyword>
<dbReference type="SUPFAM" id="SSF49785">
    <property type="entry name" value="Galactose-binding domain-like"/>
    <property type="match status" value="1"/>
</dbReference>
<dbReference type="Pfam" id="PF02837">
    <property type="entry name" value="Glyco_hydro_2_N"/>
    <property type="match status" value="1"/>
</dbReference>
<dbReference type="InterPro" id="IPR032311">
    <property type="entry name" value="DUF4982"/>
</dbReference>
<keyword evidence="10" id="KW-0614">Plasmid</keyword>
<dbReference type="InterPro" id="IPR040605">
    <property type="entry name" value="Glyco_hydro2_dom5"/>
</dbReference>
<dbReference type="InterPro" id="IPR006102">
    <property type="entry name" value="Ig-like_GH2"/>
</dbReference>
<evidence type="ECO:0000259" key="7">
    <source>
        <dbReference type="Pfam" id="PF02837"/>
    </source>
</evidence>
<comment type="similarity">
    <text evidence="1">Belongs to the glycosyl hydrolase 2 family.</text>
</comment>
<protein>
    <submittedName>
        <fullName evidence="10">MS140, putative beta-galactosidase</fullName>
    </submittedName>
</protein>
<dbReference type="InterPro" id="IPR036156">
    <property type="entry name" value="Beta-gal/glucu_dom_sf"/>
</dbReference>
<dbReference type="Pfam" id="PF02836">
    <property type="entry name" value="Glyco_hydro_2_C"/>
    <property type="match status" value="1"/>
</dbReference>
<dbReference type="AlphaFoldDB" id="Q93P91"/>
<evidence type="ECO:0000256" key="2">
    <source>
        <dbReference type="ARBA" id="ARBA00022801"/>
    </source>
</evidence>
<dbReference type="InterPro" id="IPR006103">
    <property type="entry name" value="Glyco_hydro_2_cat"/>
</dbReference>
<evidence type="ECO:0000259" key="6">
    <source>
        <dbReference type="Pfam" id="PF02836"/>
    </source>
</evidence>
<feature type="domain" description="Glycoside hydrolase family 2" evidence="9">
    <location>
        <begin position="743"/>
        <end position="844"/>
    </location>
</feature>
<dbReference type="GO" id="GO:0004553">
    <property type="term" value="F:hydrolase activity, hydrolyzing O-glycosyl compounds"/>
    <property type="evidence" value="ECO:0007669"/>
    <property type="project" value="InterPro"/>
</dbReference>
<dbReference type="Gene3D" id="3.20.20.80">
    <property type="entry name" value="Glycosidases"/>
    <property type="match status" value="1"/>
</dbReference>
<geneLocation type="plasmid" evidence="10">
    <name>pSD15</name>
</geneLocation>
<organism evidence="10">
    <name type="scientific">Microscilla sp. PRE1</name>
    <dbReference type="NCBI Taxonomy" id="155537"/>
    <lineage>
        <taxon>Bacteria</taxon>
        <taxon>Pseudomonadati</taxon>
        <taxon>Bacteroidota</taxon>
        <taxon>Cytophagia</taxon>
        <taxon>Cytophagales</taxon>
        <taxon>Microscillaceae</taxon>
        <taxon>Microscilla</taxon>
    </lineage>
</organism>
<name>Q93P91_9BACT</name>
<evidence type="ECO:0000256" key="1">
    <source>
        <dbReference type="ARBA" id="ARBA00007401"/>
    </source>
</evidence>
<feature type="transmembrane region" description="Helical" evidence="4">
    <location>
        <begin position="7"/>
        <end position="26"/>
    </location>
</feature>
<dbReference type="Pfam" id="PF18565">
    <property type="entry name" value="Glyco_hydro2_C5"/>
    <property type="match status" value="1"/>
</dbReference>
<evidence type="ECO:0000256" key="4">
    <source>
        <dbReference type="SAM" id="Phobius"/>
    </source>
</evidence>
<dbReference type="EMBL" id="AF339846">
    <property type="protein sequence ID" value="AAK62862.1"/>
    <property type="molecule type" value="Genomic_DNA"/>
</dbReference>
<keyword evidence="4" id="KW-0472">Membrane</keyword>
<dbReference type="InterPro" id="IPR051913">
    <property type="entry name" value="GH2_Domain-Containing"/>
</dbReference>
<dbReference type="Gene3D" id="2.60.40.10">
    <property type="entry name" value="Immunoglobulins"/>
    <property type="match status" value="3"/>
</dbReference>
<evidence type="ECO:0000259" key="9">
    <source>
        <dbReference type="Pfam" id="PF18565"/>
    </source>
</evidence>